<dbReference type="InterPro" id="IPR035906">
    <property type="entry name" value="MetI-like_sf"/>
</dbReference>
<dbReference type="CDD" id="cd06261">
    <property type="entry name" value="TM_PBP2"/>
    <property type="match status" value="1"/>
</dbReference>
<keyword evidence="4 7" id="KW-0812">Transmembrane</keyword>
<dbReference type="Proteomes" id="UP000704762">
    <property type="component" value="Unassembled WGS sequence"/>
</dbReference>
<accession>A0ABS2RKC6</accession>
<feature type="domain" description="ABC transmembrane type-1" evidence="8">
    <location>
        <begin position="73"/>
        <end position="264"/>
    </location>
</feature>
<comment type="subcellular location">
    <subcellularLocation>
        <location evidence="1 7">Cell membrane</location>
        <topology evidence="1 7">Multi-pass membrane protein</topology>
    </subcellularLocation>
</comment>
<keyword evidence="6 7" id="KW-0472">Membrane</keyword>
<evidence type="ECO:0000313" key="9">
    <source>
        <dbReference type="EMBL" id="MBM7799466.1"/>
    </source>
</evidence>
<evidence type="ECO:0000313" key="10">
    <source>
        <dbReference type="Proteomes" id="UP000704762"/>
    </source>
</evidence>
<feature type="transmembrane region" description="Helical" evidence="7">
    <location>
        <begin position="144"/>
        <end position="162"/>
    </location>
</feature>
<evidence type="ECO:0000256" key="3">
    <source>
        <dbReference type="ARBA" id="ARBA00022475"/>
    </source>
</evidence>
<evidence type="ECO:0000259" key="8">
    <source>
        <dbReference type="PROSITE" id="PS50928"/>
    </source>
</evidence>
<feature type="transmembrane region" description="Helical" evidence="7">
    <location>
        <begin position="72"/>
        <end position="98"/>
    </location>
</feature>
<keyword evidence="2 7" id="KW-0813">Transport</keyword>
<proteinExistence type="inferred from homology"/>
<sequence length="279" mass="31295">MSKKTRRRIGNALATGASTLIGILFFAPFAWMVSSSFKDISEIYDFPPKFIPQQIKWSNYADAWNALPFDIFFLNSAIVAVATTVGVILTCSLAGYSFARLRYPGRDKIFLAYLATMMIPFPVLMVPLFVIMKNLQLVDTLWSLILPAVFTPAGTFLMRQFILTLPRELEEAARVDGCGFFGIYWRIVLPLMKPVIATLAIFTFLGSWNEFLWPLISISSIDQKTLPLGLTMFQSRLSGRTPWNQVMASATFTIIPVLVLFILGQKYYVKGIVTTGIKG</sequence>
<feature type="transmembrane region" description="Helical" evidence="7">
    <location>
        <begin position="12"/>
        <end position="31"/>
    </location>
</feature>
<organism evidence="9 10">
    <name type="scientific">Microlunatus panaciterrae</name>
    <dbReference type="NCBI Taxonomy" id="400768"/>
    <lineage>
        <taxon>Bacteria</taxon>
        <taxon>Bacillati</taxon>
        <taxon>Actinomycetota</taxon>
        <taxon>Actinomycetes</taxon>
        <taxon>Propionibacteriales</taxon>
        <taxon>Propionibacteriaceae</taxon>
        <taxon>Microlunatus</taxon>
    </lineage>
</organism>
<dbReference type="EMBL" id="JAFBCF010000001">
    <property type="protein sequence ID" value="MBM7799466.1"/>
    <property type="molecule type" value="Genomic_DNA"/>
</dbReference>
<dbReference type="PANTHER" id="PTHR43744">
    <property type="entry name" value="ABC TRANSPORTER PERMEASE PROTEIN MG189-RELATED-RELATED"/>
    <property type="match status" value="1"/>
</dbReference>
<feature type="transmembrane region" description="Helical" evidence="7">
    <location>
        <begin position="110"/>
        <end position="132"/>
    </location>
</feature>
<keyword evidence="10" id="KW-1185">Reference proteome</keyword>
<evidence type="ECO:0000256" key="2">
    <source>
        <dbReference type="ARBA" id="ARBA00022448"/>
    </source>
</evidence>
<gene>
    <name evidence="9" type="ORF">JOE57_002387</name>
</gene>
<dbReference type="PANTHER" id="PTHR43744:SF12">
    <property type="entry name" value="ABC TRANSPORTER PERMEASE PROTEIN MG189-RELATED"/>
    <property type="match status" value="1"/>
</dbReference>
<protein>
    <submittedName>
        <fullName evidence="9">Multiple sugar transport system permease protein</fullName>
    </submittedName>
</protein>
<dbReference type="Gene3D" id="1.10.3720.10">
    <property type="entry name" value="MetI-like"/>
    <property type="match status" value="1"/>
</dbReference>
<evidence type="ECO:0000256" key="1">
    <source>
        <dbReference type="ARBA" id="ARBA00004651"/>
    </source>
</evidence>
<name>A0ABS2RKC6_9ACTN</name>
<reference evidence="9 10" key="1">
    <citation type="submission" date="2021-01" db="EMBL/GenBank/DDBJ databases">
        <title>Sequencing the genomes of 1000 actinobacteria strains.</title>
        <authorList>
            <person name="Klenk H.-P."/>
        </authorList>
    </citation>
    <scope>NUCLEOTIDE SEQUENCE [LARGE SCALE GENOMIC DNA]</scope>
    <source>
        <strain evidence="9 10">DSM 18662</strain>
    </source>
</reference>
<dbReference type="RefSeq" id="WP_204918250.1">
    <property type="nucleotide sequence ID" value="NZ_BAAAQP010000003.1"/>
</dbReference>
<feature type="transmembrane region" description="Helical" evidence="7">
    <location>
        <begin position="183"/>
        <end position="205"/>
    </location>
</feature>
<keyword evidence="3" id="KW-1003">Cell membrane</keyword>
<feature type="transmembrane region" description="Helical" evidence="7">
    <location>
        <begin position="243"/>
        <end position="263"/>
    </location>
</feature>
<keyword evidence="5 7" id="KW-1133">Transmembrane helix</keyword>
<keyword evidence="9" id="KW-0762">Sugar transport</keyword>
<comment type="similarity">
    <text evidence="7">Belongs to the binding-protein-dependent transport system permease family.</text>
</comment>
<dbReference type="SUPFAM" id="SSF161098">
    <property type="entry name" value="MetI-like"/>
    <property type="match status" value="1"/>
</dbReference>
<evidence type="ECO:0000256" key="5">
    <source>
        <dbReference type="ARBA" id="ARBA00022989"/>
    </source>
</evidence>
<dbReference type="PROSITE" id="PS50928">
    <property type="entry name" value="ABC_TM1"/>
    <property type="match status" value="1"/>
</dbReference>
<evidence type="ECO:0000256" key="7">
    <source>
        <dbReference type="RuleBase" id="RU363032"/>
    </source>
</evidence>
<evidence type="ECO:0000256" key="6">
    <source>
        <dbReference type="ARBA" id="ARBA00023136"/>
    </source>
</evidence>
<dbReference type="InterPro" id="IPR000515">
    <property type="entry name" value="MetI-like"/>
</dbReference>
<evidence type="ECO:0000256" key="4">
    <source>
        <dbReference type="ARBA" id="ARBA00022692"/>
    </source>
</evidence>
<comment type="caution">
    <text evidence="9">The sequence shown here is derived from an EMBL/GenBank/DDBJ whole genome shotgun (WGS) entry which is preliminary data.</text>
</comment>
<dbReference type="Pfam" id="PF00528">
    <property type="entry name" value="BPD_transp_1"/>
    <property type="match status" value="1"/>
</dbReference>